<evidence type="ECO:0008006" key="3">
    <source>
        <dbReference type="Google" id="ProtNLM"/>
    </source>
</evidence>
<sequence length="237" mass="25780">MVAGVVVVLGLSACAGPEDGGRRPEVAVSVSLPADPKAALEFGAGKLGTQSARVSFTLGSGGWPRETFGSGVVDATGTNYEITGESFVVRRIGDEVWLKLLKRPEGTPADQWFFHEKDLNKWMRRSVFNMDTSTTFSEGFPWKLPRRAVKNGSDFVRTGERAFKGATATDSEKITHFSAELDQAGRITRLGVGTAEPFDNLYEYTFSDFGTSVELQPPPAAEVIDVEYVDPLSTGFW</sequence>
<gene>
    <name evidence="1" type="ORF">SAMN05421748_115138</name>
</gene>
<organism evidence="1 2">
    <name type="scientific">Paractinoplanes atraurantiacus</name>
    <dbReference type="NCBI Taxonomy" id="1036182"/>
    <lineage>
        <taxon>Bacteria</taxon>
        <taxon>Bacillati</taxon>
        <taxon>Actinomycetota</taxon>
        <taxon>Actinomycetes</taxon>
        <taxon>Micromonosporales</taxon>
        <taxon>Micromonosporaceae</taxon>
        <taxon>Paractinoplanes</taxon>
    </lineage>
</organism>
<proteinExistence type="predicted"/>
<keyword evidence="2" id="KW-1185">Reference proteome</keyword>
<evidence type="ECO:0000313" key="2">
    <source>
        <dbReference type="Proteomes" id="UP000219612"/>
    </source>
</evidence>
<reference evidence="1 2" key="1">
    <citation type="submission" date="2017-09" db="EMBL/GenBank/DDBJ databases">
        <authorList>
            <person name="Ehlers B."/>
            <person name="Leendertz F.H."/>
        </authorList>
    </citation>
    <scope>NUCLEOTIDE SEQUENCE [LARGE SCALE GENOMIC DNA]</scope>
    <source>
        <strain evidence="1 2">CGMCC 4.6857</strain>
    </source>
</reference>
<protein>
    <recommendedName>
        <fullName evidence="3">Lipoprotein LprG</fullName>
    </recommendedName>
</protein>
<name>A0A285J3D0_9ACTN</name>
<evidence type="ECO:0000313" key="1">
    <source>
        <dbReference type="EMBL" id="SNY54708.1"/>
    </source>
</evidence>
<accession>A0A285J3D0</accession>
<dbReference type="AlphaFoldDB" id="A0A285J3D0"/>
<dbReference type="Proteomes" id="UP000219612">
    <property type="component" value="Unassembled WGS sequence"/>
</dbReference>
<dbReference type="EMBL" id="OBDY01000015">
    <property type="protein sequence ID" value="SNY54708.1"/>
    <property type="molecule type" value="Genomic_DNA"/>
</dbReference>